<gene>
    <name evidence="11" type="primary">elaB</name>
    <name evidence="11" type="ORF">SDENCHOL_10426</name>
</gene>
<keyword evidence="4" id="KW-0997">Cell inner membrane</keyword>
<dbReference type="EMBL" id="LT837803">
    <property type="protein sequence ID" value="SMB21888.1"/>
    <property type="molecule type" value="Genomic_DNA"/>
</dbReference>
<evidence type="ECO:0000256" key="4">
    <source>
        <dbReference type="ARBA" id="ARBA00022519"/>
    </source>
</evidence>
<dbReference type="PANTHER" id="PTHR35893:SF3">
    <property type="entry name" value="INNER MEMBRANE PROTEIN"/>
    <property type="match status" value="1"/>
</dbReference>
<accession>A0A7Z7HPH1</accession>
<organism evidence="11 12">
    <name type="scientific">Sterolibacterium denitrificans</name>
    <dbReference type="NCBI Taxonomy" id="157592"/>
    <lineage>
        <taxon>Bacteria</taxon>
        <taxon>Pseudomonadati</taxon>
        <taxon>Pseudomonadota</taxon>
        <taxon>Betaproteobacteria</taxon>
        <taxon>Nitrosomonadales</taxon>
        <taxon>Sterolibacteriaceae</taxon>
        <taxon>Sterolibacterium</taxon>
    </lineage>
</organism>
<evidence type="ECO:0000256" key="6">
    <source>
        <dbReference type="ARBA" id="ARBA00022989"/>
    </source>
</evidence>
<evidence type="ECO:0000259" key="10">
    <source>
        <dbReference type="Pfam" id="PF19029"/>
    </source>
</evidence>
<comment type="similarity">
    <text evidence="2">Belongs to the ElaB/YgaM/YqjD family.</text>
</comment>
<feature type="domain" description="DUF883" evidence="9">
    <location>
        <begin position="10"/>
        <end position="62"/>
    </location>
</feature>
<dbReference type="GO" id="GO:0005886">
    <property type="term" value="C:plasma membrane"/>
    <property type="evidence" value="ECO:0007669"/>
    <property type="project" value="UniProtKB-SubCell"/>
</dbReference>
<dbReference type="Pfam" id="PF19029">
    <property type="entry name" value="DUF883_C"/>
    <property type="match status" value="1"/>
</dbReference>
<evidence type="ECO:0000313" key="11">
    <source>
        <dbReference type="EMBL" id="SMB21888.1"/>
    </source>
</evidence>
<sequence>MVETPDVTKEKLIADFKLVVADAEELLRATAGQAGERVAELRSRAQENLAIAKAKLADAEEAVIARAKQAGRAADDYVHDHPWSAVGIGAGVGFLIGLLIGRR</sequence>
<dbReference type="InterPro" id="IPR043605">
    <property type="entry name" value="DUF883_C"/>
</dbReference>
<dbReference type="Proteomes" id="UP000242886">
    <property type="component" value="Chromosome SDENCHOL"/>
</dbReference>
<protein>
    <submittedName>
        <fullName evidence="11">Protein ElaB</fullName>
    </submittedName>
</protein>
<reference evidence="11" key="1">
    <citation type="submission" date="2017-03" db="EMBL/GenBank/DDBJ databases">
        <authorList>
            <consortium name="AG Boll"/>
        </authorList>
    </citation>
    <scope>NUCLEOTIDE SEQUENCE [LARGE SCALE GENOMIC DNA]</scope>
    <source>
        <strain evidence="11">Chol</strain>
    </source>
</reference>
<dbReference type="PANTHER" id="PTHR35893">
    <property type="entry name" value="INNER MEMBRANE PROTEIN-RELATED"/>
    <property type="match status" value="1"/>
</dbReference>
<evidence type="ECO:0000256" key="2">
    <source>
        <dbReference type="ARBA" id="ARBA00010423"/>
    </source>
</evidence>
<evidence type="ECO:0000256" key="5">
    <source>
        <dbReference type="ARBA" id="ARBA00022692"/>
    </source>
</evidence>
<keyword evidence="6 8" id="KW-1133">Transmembrane helix</keyword>
<evidence type="ECO:0000256" key="1">
    <source>
        <dbReference type="ARBA" id="ARBA00004377"/>
    </source>
</evidence>
<dbReference type="RefSeq" id="WP_154715832.1">
    <property type="nucleotide sequence ID" value="NZ_LT837803.1"/>
</dbReference>
<proteinExistence type="inferred from homology"/>
<keyword evidence="3" id="KW-1003">Cell membrane</keyword>
<dbReference type="InterPro" id="IPR043604">
    <property type="entry name" value="DUF883_N"/>
</dbReference>
<keyword evidence="7 8" id="KW-0472">Membrane</keyword>
<evidence type="ECO:0000259" key="9">
    <source>
        <dbReference type="Pfam" id="PF05957"/>
    </source>
</evidence>
<evidence type="ECO:0000313" key="12">
    <source>
        <dbReference type="Proteomes" id="UP000242886"/>
    </source>
</evidence>
<keyword evidence="12" id="KW-1185">Reference proteome</keyword>
<dbReference type="InterPro" id="IPR010279">
    <property type="entry name" value="YqjD/ElaB"/>
</dbReference>
<feature type="domain" description="DUF883" evidence="10">
    <location>
        <begin position="74"/>
        <end position="103"/>
    </location>
</feature>
<keyword evidence="5 8" id="KW-0812">Transmembrane</keyword>
<feature type="transmembrane region" description="Helical" evidence="8">
    <location>
        <begin position="83"/>
        <end position="101"/>
    </location>
</feature>
<comment type="subcellular location">
    <subcellularLocation>
        <location evidence="1">Cell inner membrane</location>
        <topology evidence="1">Single-pass membrane protein</topology>
    </subcellularLocation>
</comment>
<evidence type="ECO:0000256" key="7">
    <source>
        <dbReference type="ARBA" id="ARBA00023136"/>
    </source>
</evidence>
<evidence type="ECO:0000256" key="8">
    <source>
        <dbReference type="SAM" id="Phobius"/>
    </source>
</evidence>
<dbReference type="AlphaFoldDB" id="A0A7Z7HPH1"/>
<dbReference type="Pfam" id="PF05957">
    <property type="entry name" value="DUF883"/>
    <property type="match status" value="1"/>
</dbReference>
<dbReference type="GO" id="GO:0043022">
    <property type="term" value="F:ribosome binding"/>
    <property type="evidence" value="ECO:0007669"/>
    <property type="project" value="InterPro"/>
</dbReference>
<evidence type="ECO:0000256" key="3">
    <source>
        <dbReference type="ARBA" id="ARBA00022475"/>
    </source>
</evidence>
<name>A0A7Z7HPH1_9PROT</name>